<dbReference type="EC" id="2.7.13.3" evidence="2"/>
<evidence type="ECO:0000259" key="6">
    <source>
        <dbReference type="PROSITE" id="PS50921"/>
    </source>
</evidence>
<keyword evidence="8" id="KW-1185">Reference proteome</keyword>
<dbReference type="InterPro" id="IPR052162">
    <property type="entry name" value="Sensor_kinase/Photoreceptor"/>
</dbReference>
<keyword evidence="3" id="KW-0597">Phosphoprotein</keyword>
<dbReference type="SUPFAM" id="SSF52172">
    <property type="entry name" value="CheY-like"/>
    <property type="match status" value="1"/>
</dbReference>
<dbReference type="SUPFAM" id="SSF55785">
    <property type="entry name" value="PYP-like sensor domain (PAS domain)"/>
    <property type="match status" value="1"/>
</dbReference>
<evidence type="ECO:0000313" key="7">
    <source>
        <dbReference type="EMBL" id="SNY88270.1"/>
    </source>
</evidence>
<dbReference type="GO" id="GO:0004673">
    <property type="term" value="F:protein histidine kinase activity"/>
    <property type="evidence" value="ECO:0007669"/>
    <property type="project" value="UniProtKB-EC"/>
</dbReference>
<dbReference type="PROSITE" id="PS50921">
    <property type="entry name" value="ANTAR"/>
    <property type="match status" value="1"/>
</dbReference>
<feature type="domain" description="ANTAR" evidence="6">
    <location>
        <begin position="133"/>
        <end position="194"/>
    </location>
</feature>
<dbReference type="OrthoDB" id="3787288at2"/>
<evidence type="ECO:0000256" key="4">
    <source>
        <dbReference type="ARBA" id="ARBA00022679"/>
    </source>
</evidence>
<proteinExistence type="predicted"/>
<evidence type="ECO:0000256" key="1">
    <source>
        <dbReference type="ARBA" id="ARBA00000085"/>
    </source>
</evidence>
<keyword evidence="5" id="KW-0418">Kinase</keyword>
<dbReference type="Pfam" id="PF03861">
    <property type="entry name" value="ANTAR"/>
    <property type="match status" value="1"/>
</dbReference>
<dbReference type="CDD" id="cd00130">
    <property type="entry name" value="PAS"/>
    <property type="match status" value="1"/>
</dbReference>
<evidence type="ECO:0000256" key="3">
    <source>
        <dbReference type="ARBA" id="ARBA00022553"/>
    </source>
</evidence>
<dbReference type="PANTHER" id="PTHR43304:SF1">
    <property type="entry name" value="PAC DOMAIN-CONTAINING PROTEIN"/>
    <property type="match status" value="1"/>
</dbReference>
<evidence type="ECO:0000313" key="8">
    <source>
        <dbReference type="Proteomes" id="UP000219565"/>
    </source>
</evidence>
<dbReference type="GO" id="GO:0003723">
    <property type="term" value="F:RNA binding"/>
    <property type="evidence" value="ECO:0007669"/>
    <property type="project" value="InterPro"/>
</dbReference>
<dbReference type="InterPro" id="IPR035965">
    <property type="entry name" value="PAS-like_dom_sf"/>
</dbReference>
<dbReference type="STRING" id="1379680.GCA_001612615_01504"/>
<dbReference type="Pfam" id="PF08447">
    <property type="entry name" value="PAS_3"/>
    <property type="match status" value="1"/>
</dbReference>
<evidence type="ECO:0000256" key="2">
    <source>
        <dbReference type="ARBA" id="ARBA00012438"/>
    </source>
</evidence>
<reference evidence="7 8" key="1">
    <citation type="submission" date="2017-09" db="EMBL/GenBank/DDBJ databases">
        <authorList>
            <person name="Ehlers B."/>
            <person name="Leendertz F.H."/>
        </authorList>
    </citation>
    <scope>NUCLEOTIDE SEQUENCE [LARGE SCALE GENOMIC DNA]</scope>
    <source>
        <strain evidence="7 8">DSM 45537</strain>
    </source>
</reference>
<dbReference type="Gene3D" id="3.30.450.20">
    <property type="entry name" value="PAS domain"/>
    <property type="match status" value="1"/>
</dbReference>
<gene>
    <name evidence="7" type="ORF">SAMN04244553_5242</name>
</gene>
<protein>
    <recommendedName>
        <fullName evidence="2">histidine kinase</fullName>
        <ecNumber evidence="2">2.7.13.3</ecNumber>
    </recommendedName>
</protein>
<dbReference type="InterPro" id="IPR011006">
    <property type="entry name" value="CheY-like_superfamily"/>
</dbReference>
<name>A0A285LTL0_9NOCA</name>
<sequence length="225" mass="25206">MDELIPETPAGVVAHVVSSGRPQVAGTFRFWFADQRWEWSDEVALMYGYTPGSVRPTTQLLLSHKHPADRELVADTIANAQRNAAPFCSRHRIVDTTGRVHPVLVLGDMMTDGDGHPIGTAGYYIDLTDAIDEQRRETLDEALPELFEARAVIEQAKGVLMSVYSINADQAFRVLRWRSQETNIKLRTLAARLLTELSTLPPVRPGVQTEFDHLLLTLHQRIAPE</sequence>
<dbReference type="InterPro" id="IPR005561">
    <property type="entry name" value="ANTAR"/>
</dbReference>
<dbReference type="AlphaFoldDB" id="A0A285LTL0"/>
<dbReference type="PANTHER" id="PTHR43304">
    <property type="entry name" value="PHYTOCHROME-LIKE PROTEIN CPH1"/>
    <property type="match status" value="1"/>
</dbReference>
<accession>A0A285LTL0</accession>
<dbReference type="EMBL" id="OBEG01000006">
    <property type="protein sequence ID" value="SNY88270.1"/>
    <property type="molecule type" value="Genomic_DNA"/>
</dbReference>
<dbReference type="Gene3D" id="1.10.10.10">
    <property type="entry name" value="Winged helix-like DNA-binding domain superfamily/Winged helix DNA-binding domain"/>
    <property type="match status" value="1"/>
</dbReference>
<keyword evidence="4" id="KW-0808">Transferase</keyword>
<evidence type="ECO:0000256" key="5">
    <source>
        <dbReference type="ARBA" id="ARBA00022777"/>
    </source>
</evidence>
<dbReference type="Proteomes" id="UP000219565">
    <property type="component" value="Unassembled WGS sequence"/>
</dbReference>
<comment type="catalytic activity">
    <reaction evidence="1">
        <text>ATP + protein L-histidine = ADP + protein N-phospho-L-histidine.</text>
        <dbReference type="EC" id="2.7.13.3"/>
    </reaction>
</comment>
<dbReference type="InterPro" id="IPR013655">
    <property type="entry name" value="PAS_fold_3"/>
</dbReference>
<dbReference type="RefSeq" id="WP_097247233.1">
    <property type="nucleotide sequence ID" value="NZ_JAMTCV010000001.1"/>
</dbReference>
<dbReference type="InterPro" id="IPR000014">
    <property type="entry name" value="PAS"/>
</dbReference>
<organism evidence="7 8">
    <name type="scientific">Nocardia amikacinitolerans</name>
    <dbReference type="NCBI Taxonomy" id="756689"/>
    <lineage>
        <taxon>Bacteria</taxon>
        <taxon>Bacillati</taxon>
        <taxon>Actinomycetota</taxon>
        <taxon>Actinomycetes</taxon>
        <taxon>Mycobacteriales</taxon>
        <taxon>Nocardiaceae</taxon>
        <taxon>Nocardia</taxon>
    </lineage>
</organism>
<dbReference type="InterPro" id="IPR036388">
    <property type="entry name" value="WH-like_DNA-bd_sf"/>
</dbReference>
<dbReference type="SMART" id="SM01012">
    <property type="entry name" value="ANTAR"/>
    <property type="match status" value="1"/>
</dbReference>